<protein>
    <submittedName>
        <fullName evidence="1">Uncharacterized protein</fullName>
    </submittedName>
</protein>
<accession>A0A176WTS1</accession>
<evidence type="ECO:0000313" key="2">
    <source>
        <dbReference type="Proteomes" id="UP000077202"/>
    </source>
</evidence>
<sequence>MELIRRNNIPVRRPSSTLISVRHEQASSLAGAAIAKAMHELACPPSERETETELPPEMHFRPGPRLWFSGSLARSRVILPRAWADLDDGTLTFSCAVGPRNIDGSGRPEAYHGAGLAGSIVVGILNPSPPSQPFHVGKENRPSMDRWSIQITRFLPGHSALKSQDASRQAQATEICQTHPQAAV</sequence>
<dbReference type="Proteomes" id="UP000077202">
    <property type="component" value="Unassembled WGS sequence"/>
</dbReference>
<name>A0A176WTS1_MARPO</name>
<keyword evidence="2" id="KW-1185">Reference proteome</keyword>
<reference evidence="1" key="1">
    <citation type="submission" date="2016-03" db="EMBL/GenBank/DDBJ databases">
        <title>Mechanisms controlling the formation of the plant cell surface in tip-growing cells are functionally conserved among land plants.</title>
        <authorList>
            <person name="Honkanen S."/>
            <person name="Jones V.A."/>
            <person name="Morieri G."/>
            <person name="Champion C."/>
            <person name="Hetherington A.J."/>
            <person name="Kelly S."/>
            <person name="Saint-Marcoux D."/>
            <person name="Proust H."/>
            <person name="Prescott H."/>
            <person name="Dolan L."/>
        </authorList>
    </citation>
    <scope>NUCLEOTIDE SEQUENCE [LARGE SCALE GENOMIC DNA]</scope>
    <source>
        <tissue evidence="1">Whole gametophyte</tissue>
    </source>
</reference>
<organism evidence="1 2">
    <name type="scientific">Marchantia polymorpha subsp. ruderalis</name>
    <dbReference type="NCBI Taxonomy" id="1480154"/>
    <lineage>
        <taxon>Eukaryota</taxon>
        <taxon>Viridiplantae</taxon>
        <taxon>Streptophyta</taxon>
        <taxon>Embryophyta</taxon>
        <taxon>Marchantiophyta</taxon>
        <taxon>Marchantiopsida</taxon>
        <taxon>Marchantiidae</taxon>
        <taxon>Marchantiales</taxon>
        <taxon>Marchantiaceae</taxon>
        <taxon>Marchantia</taxon>
    </lineage>
</organism>
<gene>
    <name evidence="1" type="ORF">AXG93_879s1050</name>
</gene>
<evidence type="ECO:0000313" key="1">
    <source>
        <dbReference type="EMBL" id="OAE35915.1"/>
    </source>
</evidence>
<dbReference type="AlphaFoldDB" id="A0A176WTS1"/>
<comment type="caution">
    <text evidence="1">The sequence shown here is derived from an EMBL/GenBank/DDBJ whole genome shotgun (WGS) entry which is preliminary data.</text>
</comment>
<dbReference type="EMBL" id="LVLJ01000036">
    <property type="protein sequence ID" value="OAE35915.1"/>
    <property type="molecule type" value="Genomic_DNA"/>
</dbReference>
<proteinExistence type="predicted"/>